<feature type="compositionally biased region" description="Basic residues" evidence="7">
    <location>
        <begin position="289"/>
        <end position="306"/>
    </location>
</feature>
<keyword evidence="9" id="KW-1185">Reference proteome</keyword>
<evidence type="ECO:0000256" key="6">
    <source>
        <dbReference type="ARBA" id="ARBA00035267"/>
    </source>
</evidence>
<comment type="subcellular location">
    <subcellularLocation>
        <location evidence="1">Mitochondrion</location>
    </subcellularLocation>
</comment>
<dbReference type="OrthoDB" id="1867012at2759"/>
<protein>
    <recommendedName>
        <fullName evidence="6">Large ribosomal subunit protein bL27m</fullName>
    </recommendedName>
</protein>
<evidence type="ECO:0000256" key="3">
    <source>
        <dbReference type="ARBA" id="ARBA00022980"/>
    </source>
</evidence>
<evidence type="ECO:0000256" key="2">
    <source>
        <dbReference type="ARBA" id="ARBA00010797"/>
    </source>
</evidence>
<name>A0A9P1GUH6_9PEZI</name>
<dbReference type="PANTHER" id="PTHR15893">
    <property type="entry name" value="RIBOSOMAL PROTEIN L27"/>
    <property type="match status" value="1"/>
</dbReference>
<proteinExistence type="inferred from homology"/>
<dbReference type="AlphaFoldDB" id="A0A9P1GUH6"/>
<organism evidence="8 9">
    <name type="scientific">Parascedosporium putredinis</name>
    <dbReference type="NCBI Taxonomy" id="1442378"/>
    <lineage>
        <taxon>Eukaryota</taxon>
        <taxon>Fungi</taxon>
        <taxon>Dikarya</taxon>
        <taxon>Ascomycota</taxon>
        <taxon>Pezizomycotina</taxon>
        <taxon>Sordariomycetes</taxon>
        <taxon>Hypocreomycetidae</taxon>
        <taxon>Microascales</taxon>
        <taxon>Microascaceae</taxon>
        <taxon>Parascedosporium</taxon>
    </lineage>
</organism>
<reference evidence="8" key="1">
    <citation type="submission" date="2022-11" db="EMBL/GenBank/DDBJ databases">
        <authorList>
            <person name="Scott C."/>
            <person name="Bruce N."/>
        </authorList>
    </citation>
    <scope>NUCLEOTIDE SEQUENCE</scope>
</reference>
<dbReference type="GO" id="GO:0006412">
    <property type="term" value="P:translation"/>
    <property type="evidence" value="ECO:0007669"/>
    <property type="project" value="InterPro"/>
</dbReference>
<dbReference type="PANTHER" id="PTHR15893:SF0">
    <property type="entry name" value="LARGE RIBOSOMAL SUBUNIT PROTEIN BL27M"/>
    <property type="match status" value="1"/>
</dbReference>
<evidence type="ECO:0000256" key="4">
    <source>
        <dbReference type="ARBA" id="ARBA00023128"/>
    </source>
</evidence>
<evidence type="ECO:0000256" key="7">
    <source>
        <dbReference type="SAM" id="MobiDB-lite"/>
    </source>
</evidence>
<dbReference type="PRINTS" id="PR00063">
    <property type="entry name" value="RIBOSOMALL27"/>
</dbReference>
<comment type="similarity">
    <text evidence="2">Belongs to the bacterial ribosomal protein bL27 family.</text>
</comment>
<dbReference type="SUPFAM" id="SSF110324">
    <property type="entry name" value="Ribosomal L27 protein-like"/>
    <property type="match status" value="1"/>
</dbReference>
<evidence type="ECO:0000256" key="1">
    <source>
        <dbReference type="ARBA" id="ARBA00004173"/>
    </source>
</evidence>
<evidence type="ECO:0000313" key="9">
    <source>
        <dbReference type="Proteomes" id="UP000838763"/>
    </source>
</evidence>
<keyword evidence="5" id="KW-0687">Ribonucleoprotein</keyword>
<dbReference type="GO" id="GO:0005762">
    <property type="term" value="C:mitochondrial large ribosomal subunit"/>
    <property type="evidence" value="ECO:0007669"/>
    <property type="project" value="TreeGrafter"/>
</dbReference>
<evidence type="ECO:0000256" key="5">
    <source>
        <dbReference type="ARBA" id="ARBA00023274"/>
    </source>
</evidence>
<keyword evidence="3" id="KW-0689">Ribosomal protein</keyword>
<dbReference type="Gene3D" id="2.40.50.100">
    <property type="match status" value="1"/>
</dbReference>
<evidence type="ECO:0000313" key="8">
    <source>
        <dbReference type="EMBL" id="CAI4210272.1"/>
    </source>
</evidence>
<dbReference type="Proteomes" id="UP000838763">
    <property type="component" value="Unassembled WGS sequence"/>
</dbReference>
<dbReference type="Pfam" id="PF01016">
    <property type="entry name" value="Ribosomal_L27"/>
    <property type="match status" value="1"/>
</dbReference>
<keyword evidence="4" id="KW-0496">Mitochondrion</keyword>
<dbReference type="FunFam" id="2.40.50.100:FF:000042">
    <property type="entry name" value="50S ribosomal protein L27"/>
    <property type="match status" value="1"/>
</dbReference>
<dbReference type="GO" id="GO:0003735">
    <property type="term" value="F:structural constituent of ribosome"/>
    <property type="evidence" value="ECO:0007669"/>
    <property type="project" value="InterPro"/>
</dbReference>
<feature type="region of interest" description="Disordered" evidence="7">
    <location>
        <begin position="282"/>
        <end position="306"/>
    </location>
</feature>
<gene>
    <name evidence="8" type="ORF">PPNO1_LOCUS79</name>
</gene>
<dbReference type="EMBL" id="CALLCH030000001">
    <property type="protein sequence ID" value="CAI4210272.1"/>
    <property type="molecule type" value="Genomic_DNA"/>
</dbReference>
<dbReference type="InterPro" id="IPR001684">
    <property type="entry name" value="Ribosomal_bL27"/>
</dbReference>
<accession>A0A9P1GUH6</accession>
<comment type="caution">
    <text evidence="8">The sequence shown here is derived from an EMBL/GenBank/DDBJ whole genome shotgun (WGS) entry which is preliminary data.</text>
</comment>
<feature type="region of interest" description="Disordered" evidence="7">
    <location>
        <begin position="178"/>
        <end position="206"/>
    </location>
</feature>
<sequence>MWSKKPPNCADAAPTRAIVAPDVINFAAAALGAAAAGLASRLLLTTSWVPRGAALGNVIVEGRRGAKVKSQGHYAFKPKRTIPKKLGAKRTGDQYVIPGNILYRQHGTHWWPGENCIMGRDFTIHSMASGYVKYYRDPALHPDRKYIGVVFRKEDTLPYPKHAERKRRLGMVAAPMRGTAREPELSNSGIPNVVRRVNPDRPHADPQVLTLKKDYTYREDNWRIGRLVQTTGLQIKGYKSRKAYLRHRRWAQDRSLAGLKKLRAKMDEEDANEEWVVAAREKAAQLQQSKKKGHTKGKKGKNPKKR</sequence>